<dbReference type="GO" id="GO:0055085">
    <property type="term" value="P:transmembrane transport"/>
    <property type="evidence" value="ECO:0007669"/>
    <property type="project" value="InterPro"/>
</dbReference>
<feature type="transmembrane region" description="Helical" evidence="8">
    <location>
        <begin position="287"/>
        <end position="308"/>
    </location>
</feature>
<feature type="transmembrane region" description="Helical" evidence="8">
    <location>
        <begin position="64"/>
        <end position="87"/>
    </location>
</feature>
<comment type="subcellular location">
    <subcellularLocation>
        <location evidence="1">Cell membrane</location>
        <topology evidence="1">Multi-pass membrane protein</topology>
    </subcellularLocation>
</comment>
<feature type="transmembrane region" description="Helical" evidence="8">
    <location>
        <begin position="226"/>
        <end position="244"/>
    </location>
</feature>
<keyword evidence="6 8" id="KW-1133">Transmembrane helix</keyword>
<keyword evidence="3" id="KW-0813">Transport</keyword>
<evidence type="ECO:0000256" key="5">
    <source>
        <dbReference type="ARBA" id="ARBA00022692"/>
    </source>
</evidence>
<reference evidence="9 10" key="1">
    <citation type="submission" date="2019-12" db="EMBL/GenBank/DDBJ databases">
        <authorList>
            <person name="Kim Y.S."/>
        </authorList>
    </citation>
    <scope>NUCLEOTIDE SEQUENCE [LARGE SCALE GENOMIC DNA]</scope>
    <source>
        <strain evidence="9 10">MMS17-SY077</strain>
    </source>
</reference>
<dbReference type="PANTHER" id="PTHR36838:SF1">
    <property type="entry name" value="SLR1864 PROTEIN"/>
    <property type="match status" value="1"/>
</dbReference>
<dbReference type="EMBL" id="WSTA01000083">
    <property type="protein sequence ID" value="MWB99858.1"/>
    <property type="molecule type" value="Genomic_DNA"/>
</dbReference>
<evidence type="ECO:0000313" key="9">
    <source>
        <dbReference type="EMBL" id="MWB99858.1"/>
    </source>
</evidence>
<keyword evidence="10" id="KW-1185">Reference proteome</keyword>
<proteinExistence type="inferred from homology"/>
<evidence type="ECO:0000256" key="2">
    <source>
        <dbReference type="ARBA" id="ARBA00010145"/>
    </source>
</evidence>
<feature type="transmembrane region" description="Helical" evidence="8">
    <location>
        <begin position="193"/>
        <end position="210"/>
    </location>
</feature>
<keyword evidence="7 8" id="KW-0472">Membrane</keyword>
<keyword evidence="5 8" id="KW-0812">Transmembrane</keyword>
<dbReference type="RefSeq" id="WP_160426501.1">
    <property type="nucleotide sequence ID" value="NZ_WSTA01000083.1"/>
</dbReference>
<dbReference type="Proteomes" id="UP000438182">
    <property type="component" value="Unassembled WGS sequence"/>
</dbReference>
<feature type="transmembrane region" description="Helical" evidence="8">
    <location>
        <begin position="121"/>
        <end position="141"/>
    </location>
</feature>
<evidence type="ECO:0000313" key="10">
    <source>
        <dbReference type="Proteomes" id="UP000438182"/>
    </source>
</evidence>
<organism evidence="9 10">
    <name type="scientific">Agromyces seonyuensis</name>
    <dbReference type="NCBI Taxonomy" id="2662446"/>
    <lineage>
        <taxon>Bacteria</taxon>
        <taxon>Bacillati</taxon>
        <taxon>Actinomycetota</taxon>
        <taxon>Actinomycetes</taxon>
        <taxon>Micrococcales</taxon>
        <taxon>Microbacteriaceae</taxon>
        <taxon>Agromyces</taxon>
    </lineage>
</organism>
<dbReference type="AlphaFoldDB" id="A0A6I4NZW3"/>
<evidence type="ECO:0000256" key="7">
    <source>
        <dbReference type="ARBA" id="ARBA00023136"/>
    </source>
</evidence>
<evidence type="ECO:0000256" key="1">
    <source>
        <dbReference type="ARBA" id="ARBA00004651"/>
    </source>
</evidence>
<dbReference type="InterPro" id="IPR004776">
    <property type="entry name" value="Mem_transp_PIN-like"/>
</dbReference>
<dbReference type="Pfam" id="PF03547">
    <property type="entry name" value="Mem_trans"/>
    <property type="match status" value="2"/>
</dbReference>
<protein>
    <submittedName>
        <fullName evidence="9">AEC family transporter</fullName>
    </submittedName>
</protein>
<name>A0A6I4NZW3_9MICO</name>
<evidence type="ECO:0000256" key="6">
    <source>
        <dbReference type="ARBA" id="ARBA00022989"/>
    </source>
</evidence>
<evidence type="ECO:0000256" key="3">
    <source>
        <dbReference type="ARBA" id="ARBA00022448"/>
    </source>
</evidence>
<feature type="transmembrane region" description="Helical" evidence="8">
    <location>
        <begin position="6"/>
        <end position="22"/>
    </location>
</feature>
<evidence type="ECO:0000256" key="4">
    <source>
        <dbReference type="ARBA" id="ARBA00022475"/>
    </source>
</evidence>
<comment type="caution">
    <text evidence="9">The sequence shown here is derived from an EMBL/GenBank/DDBJ whole genome shotgun (WGS) entry which is preliminary data.</text>
</comment>
<sequence>MLQIATGFVVIGLAVLVGWIVARTGILDASARLVLTRLSFTVLGPFLLFSVLSTADVGALFSTLLPVSALAAFTVMALFALVALLIWRRRFPETVIGMLSSGYVNGNNMGIPIATYMLGNAAYSAPVMLLQLLCIAPLALATLDATVNHRGRGVWPVLKGMLTNPIIVGSLAGVLVALSGIELPPIVMDPVELIGHASVPVILIAFGMSLQGQRILAPGTGRRRDVVLATVLNLVVMPLAAWAIGRFVFGLGGGELYAVTVLAALPTGQNVFVYAQQYRTGEVVARDTIFITTLGAVPVLILIALLLAPAA</sequence>
<evidence type="ECO:0000256" key="8">
    <source>
        <dbReference type="SAM" id="Phobius"/>
    </source>
</evidence>
<accession>A0A6I4NZW3</accession>
<comment type="similarity">
    <text evidence="2">Belongs to the auxin efflux carrier (TC 2.A.69) family.</text>
</comment>
<gene>
    <name evidence="9" type="ORF">GB864_15020</name>
</gene>
<dbReference type="InterPro" id="IPR038770">
    <property type="entry name" value="Na+/solute_symporter_sf"/>
</dbReference>
<dbReference type="Gene3D" id="1.20.1530.20">
    <property type="match status" value="1"/>
</dbReference>
<feature type="transmembrane region" description="Helical" evidence="8">
    <location>
        <begin position="34"/>
        <end position="52"/>
    </location>
</feature>
<keyword evidence="4" id="KW-1003">Cell membrane</keyword>
<feature type="transmembrane region" description="Helical" evidence="8">
    <location>
        <begin position="162"/>
        <end position="181"/>
    </location>
</feature>
<dbReference type="PANTHER" id="PTHR36838">
    <property type="entry name" value="AUXIN EFFLUX CARRIER FAMILY PROTEIN"/>
    <property type="match status" value="1"/>
</dbReference>
<feature type="transmembrane region" description="Helical" evidence="8">
    <location>
        <begin position="94"/>
        <end position="115"/>
    </location>
</feature>
<dbReference type="GO" id="GO:0005886">
    <property type="term" value="C:plasma membrane"/>
    <property type="evidence" value="ECO:0007669"/>
    <property type="project" value="UniProtKB-SubCell"/>
</dbReference>
<feature type="transmembrane region" description="Helical" evidence="8">
    <location>
        <begin position="256"/>
        <end position="275"/>
    </location>
</feature>